<evidence type="ECO:0000313" key="2">
    <source>
        <dbReference type="Proteomes" id="UP000256964"/>
    </source>
</evidence>
<gene>
    <name evidence="1" type="ORF">OH76DRAFT_1485026</name>
</gene>
<sequence>MSSNPSAKSNLPPPSRAGVVTFYVTSDIDAPIEKVWEALTDFEKNPFVRTIFVSDKAKNKLEDQLPDKGKYVYEETHMPPTMDDTVQRGSTIEEIIHFDDVTHRLAWRGVWPSWFLQDERWQVLSTTEDGRTLYESREVFGGIGAYLIKWFYHSKLMECFVVNAEALRSRCERQ</sequence>
<dbReference type="Gene3D" id="3.30.530.20">
    <property type="match status" value="1"/>
</dbReference>
<evidence type="ECO:0008006" key="3">
    <source>
        <dbReference type="Google" id="ProtNLM"/>
    </source>
</evidence>
<proteinExistence type="predicted"/>
<protein>
    <recommendedName>
        <fullName evidence="3">Coenzyme Q-binding protein COQ10 START domain-containing protein</fullName>
    </recommendedName>
</protein>
<dbReference type="InterPro" id="IPR023393">
    <property type="entry name" value="START-like_dom_sf"/>
</dbReference>
<evidence type="ECO:0000313" key="1">
    <source>
        <dbReference type="EMBL" id="RDX46972.1"/>
    </source>
</evidence>
<dbReference type="InterPro" id="IPR019587">
    <property type="entry name" value="Polyketide_cyclase/dehydratase"/>
</dbReference>
<organism evidence="1 2">
    <name type="scientific">Lentinus brumalis</name>
    <dbReference type="NCBI Taxonomy" id="2498619"/>
    <lineage>
        <taxon>Eukaryota</taxon>
        <taxon>Fungi</taxon>
        <taxon>Dikarya</taxon>
        <taxon>Basidiomycota</taxon>
        <taxon>Agaricomycotina</taxon>
        <taxon>Agaricomycetes</taxon>
        <taxon>Polyporales</taxon>
        <taxon>Polyporaceae</taxon>
        <taxon>Lentinus</taxon>
    </lineage>
</organism>
<dbReference type="CDD" id="cd07822">
    <property type="entry name" value="SRPBCC_4"/>
    <property type="match status" value="1"/>
</dbReference>
<dbReference type="Pfam" id="PF10604">
    <property type="entry name" value="Polyketide_cyc2"/>
    <property type="match status" value="1"/>
</dbReference>
<keyword evidence="2" id="KW-1185">Reference proteome</keyword>
<dbReference type="AlphaFoldDB" id="A0A371D388"/>
<dbReference type="OrthoDB" id="509124at2759"/>
<accession>A0A371D388</accession>
<name>A0A371D388_9APHY</name>
<dbReference type="SUPFAM" id="SSF55961">
    <property type="entry name" value="Bet v1-like"/>
    <property type="match status" value="1"/>
</dbReference>
<reference evidence="1 2" key="1">
    <citation type="journal article" date="2018" name="Biotechnol. Biofuels">
        <title>Integrative visual omics of the white-rot fungus Polyporus brumalis exposes the biotechnological potential of its oxidative enzymes for delignifying raw plant biomass.</title>
        <authorList>
            <person name="Miyauchi S."/>
            <person name="Rancon A."/>
            <person name="Drula E."/>
            <person name="Hage H."/>
            <person name="Chaduli D."/>
            <person name="Favel A."/>
            <person name="Grisel S."/>
            <person name="Henrissat B."/>
            <person name="Herpoel-Gimbert I."/>
            <person name="Ruiz-Duenas F.J."/>
            <person name="Chevret D."/>
            <person name="Hainaut M."/>
            <person name="Lin J."/>
            <person name="Wang M."/>
            <person name="Pangilinan J."/>
            <person name="Lipzen A."/>
            <person name="Lesage-Meessen L."/>
            <person name="Navarro D."/>
            <person name="Riley R."/>
            <person name="Grigoriev I.V."/>
            <person name="Zhou S."/>
            <person name="Raouche S."/>
            <person name="Rosso M.N."/>
        </authorList>
    </citation>
    <scope>NUCLEOTIDE SEQUENCE [LARGE SCALE GENOMIC DNA]</scope>
    <source>
        <strain evidence="1 2">BRFM 1820</strain>
    </source>
</reference>
<dbReference type="Proteomes" id="UP000256964">
    <property type="component" value="Unassembled WGS sequence"/>
</dbReference>
<dbReference type="EMBL" id="KZ857422">
    <property type="protein sequence ID" value="RDX46972.1"/>
    <property type="molecule type" value="Genomic_DNA"/>
</dbReference>